<protein>
    <recommendedName>
        <fullName evidence="3">Solute-binding protein family 5 domain-containing protein</fullName>
    </recommendedName>
</protein>
<dbReference type="Pfam" id="PF00496">
    <property type="entry name" value="SBP_bac_5"/>
    <property type="match status" value="1"/>
</dbReference>
<dbReference type="Proteomes" id="UP001318682">
    <property type="component" value="Chromosome"/>
</dbReference>
<evidence type="ECO:0000313" key="4">
    <source>
        <dbReference type="EMBL" id="WVX50939.1"/>
    </source>
</evidence>
<evidence type="ECO:0000313" key="5">
    <source>
        <dbReference type="Proteomes" id="UP001318682"/>
    </source>
</evidence>
<proteinExistence type="inferred from homology"/>
<dbReference type="PANTHER" id="PTHR30290:SF34">
    <property type="entry name" value="ABC TRANSPORTER, PERIPLASMIC OLIGO-PEPTIDE BINDING PROTEIN, PUTATIVE-RELATED"/>
    <property type="match status" value="1"/>
</dbReference>
<accession>A0ABZ2BXX9</accession>
<evidence type="ECO:0000256" key="2">
    <source>
        <dbReference type="ARBA" id="ARBA00005695"/>
    </source>
</evidence>
<dbReference type="EMBL" id="CP143423">
    <property type="protein sequence ID" value="WVX50939.1"/>
    <property type="molecule type" value="Genomic_DNA"/>
</dbReference>
<dbReference type="SUPFAM" id="SSF53850">
    <property type="entry name" value="Periplasmic binding protein-like II"/>
    <property type="match status" value="1"/>
</dbReference>
<gene>
    <name evidence="4" type="ORF">ROLI_040400</name>
</gene>
<reference evidence="5" key="2">
    <citation type="submission" date="2024-01" db="EMBL/GenBank/DDBJ databases">
        <title>Roseobacter fucihabitans sp. nov., isolated from the brown alga Fucus spiralis.</title>
        <authorList>
            <person name="Hahnke S."/>
            <person name="Berger M."/>
            <person name="Schlingloff A."/>
            <person name="Athale I."/>
            <person name="Neumann-Schaal M."/>
            <person name="Adenaya A."/>
            <person name="Poehlein A."/>
            <person name="Daniel R."/>
            <person name="Pertersen J."/>
            <person name="Brinkhoff T."/>
        </authorList>
    </citation>
    <scope>NUCLEOTIDE SEQUENCE [LARGE SCALE GENOMIC DNA]</scope>
    <source>
        <strain evidence="5">B14</strain>
    </source>
</reference>
<dbReference type="InterPro" id="IPR000914">
    <property type="entry name" value="SBP_5_dom"/>
</dbReference>
<evidence type="ECO:0000256" key="1">
    <source>
        <dbReference type="ARBA" id="ARBA00004418"/>
    </source>
</evidence>
<comment type="subcellular location">
    <subcellularLocation>
        <location evidence="1">Periplasm</location>
    </subcellularLocation>
</comment>
<name>A0ABZ2BXX9_9RHOB</name>
<reference evidence="4 5" key="1">
    <citation type="submission" date="2015-07" db="EMBL/GenBank/DDBJ databases">
        <authorList>
            <person name="Voget S."/>
            <person name="Dogs M."/>
            <person name="Brinkhoff T.H."/>
            <person name="Daniel R."/>
        </authorList>
    </citation>
    <scope>NUCLEOTIDE SEQUENCE [LARGE SCALE GENOMIC DNA]</scope>
    <source>
        <strain evidence="4 5">B14</strain>
    </source>
</reference>
<feature type="domain" description="Solute-binding protein family 5" evidence="3">
    <location>
        <begin position="58"/>
        <end position="197"/>
    </location>
</feature>
<dbReference type="Gene3D" id="3.40.190.10">
    <property type="entry name" value="Periplasmic binding protein-like II"/>
    <property type="match status" value="1"/>
</dbReference>
<dbReference type="InterPro" id="IPR039424">
    <property type="entry name" value="SBP_5"/>
</dbReference>
<comment type="similarity">
    <text evidence="2">Belongs to the bacterial solute-binding protein 5 family.</text>
</comment>
<organism evidence="4 5">
    <name type="scientific">Roseobacter fucihabitans</name>
    <dbReference type="NCBI Taxonomy" id="1537242"/>
    <lineage>
        <taxon>Bacteria</taxon>
        <taxon>Pseudomonadati</taxon>
        <taxon>Pseudomonadota</taxon>
        <taxon>Alphaproteobacteria</taxon>
        <taxon>Rhodobacterales</taxon>
        <taxon>Roseobacteraceae</taxon>
        <taxon>Roseobacter</taxon>
    </lineage>
</organism>
<dbReference type="PANTHER" id="PTHR30290">
    <property type="entry name" value="PERIPLASMIC BINDING COMPONENT OF ABC TRANSPORTER"/>
    <property type="match status" value="1"/>
</dbReference>
<evidence type="ECO:0000259" key="3">
    <source>
        <dbReference type="Pfam" id="PF00496"/>
    </source>
</evidence>
<keyword evidence="5" id="KW-1185">Reference proteome</keyword>
<sequence length="277" mass="31192">MTRAASAEDLSAQVEADFGQLDPAFWQSTSDVNVIHAIFPKLIEFKNSETWDWELSSAESIEQVDELTIRFKLKPGLMWTNGYGEVTAEDVEYSFERFNNEALAASNAGDWAPLKDVEVVDTYTGLIHLNEPFAPIWWSTLPYAAGSIISKKATEEQGGTFTTAPKATAGPYKIDRWDQGQRTVLVAHEGWNGDTTVQTCIVHLVRHSLNFCGWKDRKNVAKDLKRVYSPAWQVMFTSPRRRPPVTVRLKRLWLTLRLNGARNILQSPQVGVGHGKK</sequence>